<keyword evidence="3 9" id="KW-0813">Transport</keyword>
<feature type="transmembrane region" description="Helical" evidence="9">
    <location>
        <begin position="416"/>
        <end position="435"/>
    </location>
</feature>
<dbReference type="GO" id="GO:0015095">
    <property type="term" value="F:magnesium ion transmembrane transporter activity"/>
    <property type="evidence" value="ECO:0007669"/>
    <property type="project" value="UniProtKB-UniRule"/>
</dbReference>
<dbReference type="RefSeq" id="WP_005605520.1">
    <property type="nucleotide sequence ID" value="NZ_CP102283.1"/>
</dbReference>
<reference evidence="11 12" key="1">
    <citation type="submission" date="2009-08" db="EMBL/GenBank/DDBJ databases">
        <authorList>
            <person name="Muzny D."/>
            <person name="Qin X."/>
            <person name="Deng J."/>
            <person name="Jiang H."/>
            <person name="Liu Y."/>
            <person name="Qu J."/>
            <person name="Song X.-Z."/>
            <person name="Zhang L."/>
            <person name="Thornton R."/>
            <person name="Coyle M."/>
            <person name="Francisco L."/>
            <person name="Jackson L."/>
            <person name="Javaid M."/>
            <person name="Korchina V."/>
            <person name="Kovar C."/>
            <person name="Mata R."/>
            <person name="Mathew T."/>
            <person name="Ngo R."/>
            <person name="Nguyen L."/>
            <person name="Nguyen N."/>
            <person name="Okwuonu G."/>
            <person name="Ongeri F."/>
            <person name="Pham C."/>
            <person name="Simmons D."/>
            <person name="Wilczek-Boney K."/>
            <person name="Hale W."/>
            <person name="Jakkamsetti A."/>
            <person name="Pham P."/>
            <person name="Ruth R."/>
            <person name="San Lucas F."/>
            <person name="Warren J."/>
            <person name="Zhang J."/>
            <person name="Zhao Z."/>
            <person name="Zhou C."/>
            <person name="Zhu D."/>
            <person name="Lee S."/>
            <person name="Bess C."/>
            <person name="Blankenburg K."/>
            <person name="Forbes L."/>
            <person name="Fu Q."/>
            <person name="Gubbala S."/>
            <person name="Hirani K."/>
            <person name="Jayaseelan J.C."/>
            <person name="Lara F."/>
            <person name="Munidasa M."/>
            <person name="Palculict T."/>
            <person name="Patil S."/>
            <person name="Pu L.-L."/>
            <person name="Saada N."/>
            <person name="Tang L."/>
            <person name="Weissenberger G."/>
            <person name="Zhu Y."/>
            <person name="Hemphill L."/>
            <person name="Shang Y."/>
            <person name="Youmans B."/>
            <person name="Ayvaz T."/>
            <person name="Ross M."/>
            <person name="Santibanez J."/>
            <person name="Aqrawi P."/>
            <person name="Gross S."/>
            <person name="Joshi V."/>
            <person name="Fowler G."/>
            <person name="Nazareth L."/>
            <person name="Reid J."/>
            <person name="Worley K."/>
            <person name="Petrosino J."/>
            <person name="Highlander S."/>
            <person name="Gibbs R."/>
        </authorList>
    </citation>
    <scope>NUCLEOTIDE SEQUENCE [LARGE SCALE GENOMIC DNA]</scope>
    <source>
        <strain evidence="11 12">ATCC 49175</strain>
    </source>
</reference>
<evidence type="ECO:0000256" key="9">
    <source>
        <dbReference type="RuleBase" id="RU362011"/>
    </source>
</evidence>
<dbReference type="EMBL" id="ACKZ01000010">
    <property type="protein sequence ID" value="EEW37837.1"/>
    <property type="molecule type" value="Genomic_DNA"/>
</dbReference>
<dbReference type="InterPro" id="IPR006669">
    <property type="entry name" value="MgtE_transporter"/>
</dbReference>
<evidence type="ECO:0000313" key="12">
    <source>
        <dbReference type="Proteomes" id="UP000005926"/>
    </source>
</evidence>
<dbReference type="PROSITE" id="PS51371">
    <property type="entry name" value="CBS"/>
    <property type="match status" value="2"/>
</dbReference>
<dbReference type="Gene3D" id="3.10.580.10">
    <property type="entry name" value="CBS-domain"/>
    <property type="match status" value="1"/>
</dbReference>
<evidence type="ECO:0000256" key="8">
    <source>
        <dbReference type="PROSITE-ProRule" id="PRU00703"/>
    </source>
</evidence>
<comment type="function">
    <text evidence="9">Acts as a magnesium transporter.</text>
</comment>
<dbReference type="Gene3D" id="1.25.60.10">
    <property type="entry name" value="MgtE N-terminal domain-like"/>
    <property type="match status" value="1"/>
</dbReference>
<dbReference type="GeneID" id="78413242"/>
<gene>
    <name evidence="11" type="primary">mgtE</name>
    <name evidence="11" type="ORF">HMPREF0444_0425</name>
</gene>
<evidence type="ECO:0000256" key="1">
    <source>
        <dbReference type="ARBA" id="ARBA00004141"/>
    </source>
</evidence>
<dbReference type="InterPro" id="IPR006668">
    <property type="entry name" value="Mg_transptr_MgtE_intracell_dom"/>
</dbReference>
<dbReference type="Gene3D" id="1.10.357.20">
    <property type="entry name" value="SLC41 divalent cation transporters, integral membrane domain"/>
    <property type="match status" value="1"/>
</dbReference>
<dbReference type="PANTHER" id="PTHR43773:SF1">
    <property type="entry name" value="MAGNESIUM TRANSPORTER MGTE"/>
    <property type="match status" value="1"/>
</dbReference>
<dbReference type="InterPro" id="IPR000644">
    <property type="entry name" value="CBS_dom"/>
</dbReference>
<dbReference type="InterPro" id="IPR036739">
    <property type="entry name" value="SLC41_membr_dom_sf"/>
</dbReference>
<evidence type="ECO:0000256" key="5">
    <source>
        <dbReference type="ARBA" id="ARBA00022842"/>
    </source>
</evidence>
<dbReference type="GO" id="GO:0005886">
    <property type="term" value="C:plasma membrane"/>
    <property type="evidence" value="ECO:0007669"/>
    <property type="project" value="UniProtKB-SubCell"/>
</dbReference>
<sequence length="443" mass="49936">MKDNIALIVSNKDVKKIRELFNENYPIDIALALEEVDDDVLKNFMFSISNTRLASILEVAEPEFQLRMLEKLPFRRVILLFQQMSNDDVVDILGNLPVGIRKRYIKMMKQSSQDDIQTMLNYAPDTAGGIMTTEYITVKEHLTVEETLSKLREISPNSEIINIIFVTSLQRKLIGWIDIRDLFTHDLDESLHDVMHTNIISVLPEEDQEEVARISTKYDLSVVPVVNKQNVLLGIITIDDIVHVLQEEHHEDMLLISGVEGTERIGGPFKESIQKRTPWLLINLITAFMASAVVGLFQDTIEQVVVLAVAMPIITGMGGNSASQTLALVIQEVAIGQITWEKDKKYVLNEIWLGLVNGIITGIFAAIALYIPYQNFFLSIIVILAMAMNLMVGAFFGFFVPLFLKKLNLDPAISSTIFVTTATDVLGFFIFLYLAELFLPLLI</sequence>
<dbReference type="SMART" id="SM00924">
    <property type="entry name" value="MgtE_N"/>
    <property type="match status" value="1"/>
</dbReference>
<dbReference type="PANTHER" id="PTHR43773">
    <property type="entry name" value="MAGNESIUM TRANSPORTER MGTE"/>
    <property type="match status" value="1"/>
</dbReference>
<feature type="domain" description="CBS" evidence="10">
    <location>
        <begin position="195"/>
        <end position="253"/>
    </location>
</feature>
<name>C8NET0_9LACT</name>
<dbReference type="SMART" id="SM00116">
    <property type="entry name" value="CBS"/>
    <property type="match status" value="2"/>
</dbReference>
<organism evidence="11 12">
    <name type="scientific">Granulicatella adiacens ATCC 49175</name>
    <dbReference type="NCBI Taxonomy" id="638301"/>
    <lineage>
        <taxon>Bacteria</taxon>
        <taxon>Bacillati</taxon>
        <taxon>Bacillota</taxon>
        <taxon>Bacilli</taxon>
        <taxon>Lactobacillales</taxon>
        <taxon>Carnobacteriaceae</taxon>
        <taxon>Granulicatella</taxon>
    </lineage>
</organism>
<feature type="transmembrane region" description="Helical" evidence="9">
    <location>
        <begin position="351"/>
        <end position="371"/>
    </location>
</feature>
<comment type="caution">
    <text evidence="11">The sequence shown here is derived from an EMBL/GenBank/DDBJ whole genome shotgun (WGS) entry which is preliminary data.</text>
</comment>
<keyword evidence="8" id="KW-0129">CBS domain</keyword>
<feature type="transmembrane region" description="Helical" evidence="9">
    <location>
        <begin position="377"/>
        <end position="404"/>
    </location>
</feature>
<keyword evidence="4 9" id="KW-0812">Transmembrane</keyword>
<keyword evidence="6 9" id="KW-1133">Transmembrane helix</keyword>
<dbReference type="SUPFAM" id="SSF161093">
    <property type="entry name" value="MgtE membrane domain-like"/>
    <property type="match status" value="1"/>
</dbReference>
<dbReference type="InterPro" id="IPR006667">
    <property type="entry name" value="SLC41_membr_dom"/>
</dbReference>
<feature type="transmembrane region" description="Helical" evidence="9">
    <location>
        <begin position="304"/>
        <end position="330"/>
    </location>
</feature>
<dbReference type="InterPro" id="IPR038076">
    <property type="entry name" value="MgtE_N_sf"/>
</dbReference>
<evidence type="ECO:0000256" key="6">
    <source>
        <dbReference type="ARBA" id="ARBA00022989"/>
    </source>
</evidence>
<dbReference type="CDD" id="cd04606">
    <property type="entry name" value="CBS_pair_Mg_transporter"/>
    <property type="match status" value="1"/>
</dbReference>
<dbReference type="HOGENOM" id="CLU_037408_1_1_9"/>
<evidence type="ECO:0000259" key="10">
    <source>
        <dbReference type="PROSITE" id="PS51371"/>
    </source>
</evidence>
<dbReference type="Proteomes" id="UP000005926">
    <property type="component" value="Unassembled WGS sequence"/>
</dbReference>
<dbReference type="SUPFAM" id="SSF158791">
    <property type="entry name" value="MgtE N-terminal domain-like"/>
    <property type="match status" value="1"/>
</dbReference>
<evidence type="ECO:0000256" key="7">
    <source>
        <dbReference type="ARBA" id="ARBA00023136"/>
    </source>
</evidence>
<dbReference type="Pfam" id="PF00571">
    <property type="entry name" value="CBS"/>
    <property type="match status" value="2"/>
</dbReference>
<keyword evidence="9" id="KW-0479">Metal-binding</keyword>
<protein>
    <recommendedName>
        <fullName evidence="9">Magnesium transporter MgtE</fullName>
    </recommendedName>
</protein>
<dbReference type="GO" id="GO:0046872">
    <property type="term" value="F:metal ion binding"/>
    <property type="evidence" value="ECO:0007669"/>
    <property type="project" value="UniProtKB-KW"/>
</dbReference>
<comment type="similarity">
    <text evidence="2 9">Belongs to the SLC41A transporter family.</text>
</comment>
<comment type="subcellular location">
    <subcellularLocation>
        <location evidence="9">Cell membrane</location>
        <topology evidence="9">Multi-pass membrane protein</topology>
    </subcellularLocation>
    <subcellularLocation>
        <location evidence="1">Membrane</location>
        <topology evidence="1">Multi-pass membrane protein</topology>
    </subcellularLocation>
</comment>
<dbReference type="eggNOG" id="COG2239">
    <property type="taxonomic scope" value="Bacteria"/>
</dbReference>
<keyword evidence="7 9" id="KW-0472">Membrane</keyword>
<accession>C8NET0</accession>
<dbReference type="NCBIfam" id="TIGR00400">
    <property type="entry name" value="mgtE"/>
    <property type="match status" value="1"/>
</dbReference>
<proteinExistence type="inferred from homology"/>
<dbReference type="InterPro" id="IPR046342">
    <property type="entry name" value="CBS_dom_sf"/>
</dbReference>
<comment type="subunit">
    <text evidence="9">Homodimer.</text>
</comment>
<keyword evidence="12" id="KW-1185">Reference proteome</keyword>
<dbReference type="Pfam" id="PF03448">
    <property type="entry name" value="MgtE_N"/>
    <property type="match status" value="1"/>
</dbReference>
<keyword evidence="9" id="KW-1003">Cell membrane</keyword>
<dbReference type="SUPFAM" id="SSF54631">
    <property type="entry name" value="CBS-domain pair"/>
    <property type="match status" value="1"/>
</dbReference>
<feature type="domain" description="CBS" evidence="10">
    <location>
        <begin position="131"/>
        <end position="194"/>
    </location>
</feature>
<dbReference type="Pfam" id="PF01769">
    <property type="entry name" value="MgtE"/>
    <property type="match status" value="1"/>
</dbReference>
<evidence type="ECO:0000313" key="11">
    <source>
        <dbReference type="EMBL" id="EEW37837.1"/>
    </source>
</evidence>
<dbReference type="STRING" id="638301.HMPREF0444_0425"/>
<evidence type="ECO:0000256" key="4">
    <source>
        <dbReference type="ARBA" id="ARBA00022692"/>
    </source>
</evidence>
<keyword evidence="5 9" id="KW-0460">Magnesium</keyword>
<evidence type="ECO:0000256" key="2">
    <source>
        <dbReference type="ARBA" id="ARBA00009749"/>
    </source>
</evidence>
<evidence type="ECO:0000256" key="3">
    <source>
        <dbReference type="ARBA" id="ARBA00022448"/>
    </source>
</evidence>
<feature type="transmembrane region" description="Helical" evidence="9">
    <location>
        <begin position="279"/>
        <end position="298"/>
    </location>
</feature>
<dbReference type="AlphaFoldDB" id="C8NET0"/>